<sequence length="100" mass="11695">MKQHVDCNAHGAISNGERESILSFPCKFNDAKNRSSIIYYYVMYKCAFPIGSYVKQKLCNIMGLLFNSWLHTKYHALSTYSSMYNHCFNKKEMDTYLNAR</sequence>
<dbReference type="EMBL" id="HBUF01078547">
    <property type="protein sequence ID" value="CAG6632083.1"/>
    <property type="molecule type" value="Transcribed_RNA"/>
</dbReference>
<name>A0A8D8QIG4_9HEMI</name>
<organism evidence="1">
    <name type="scientific">Cacopsylla melanoneura</name>
    <dbReference type="NCBI Taxonomy" id="428564"/>
    <lineage>
        <taxon>Eukaryota</taxon>
        <taxon>Metazoa</taxon>
        <taxon>Ecdysozoa</taxon>
        <taxon>Arthropoda</taxon>
        <taxon>Hexapoda</taxon>
        <taxon>Insecta</taxon>
        <taxon>Pterygota</taxon>
        <taxon>Neoptera</taxon>
        <taxon>Paraneoptera</taxon>
        <taxon>Hemiptera</taxon>
        <taxon>Sternorrhyncha</taxon>
        <taxon>Psylloidea</taxon>
        <taxon>Psyllidae</taxon>
        <taxon>Psyllinae</taxon>
        <taxon>Cacopsylla</taxon>
    </lineage>
</organism>
<dbReference type="AlphaFoldDB" id="A0A8D8QIG4"/>
<dbReference type="EMBL" id="HBUF01078549">
    <property type="protein sequence ID" value="CAG6632085.1"/>
    <property type="molecule type" value="Transcribed_RNA"/>
</dbReference>
<protein>
    <submittedName>
        <fullName evidence="1">Uncharacterized protein</fullName>
    </submittedName>
</protein>
<evidence type="ECO:0000313" key="1">
    <source>
        <dbReference type="EMBL" id="CAG6632085.1"/>
    </source>
</evidence>
<dbReference type="EMBL" id="HBUF01078548">
    <property type="protein sequence ID" value="CAG6632084.1"/>
    <property type="molecule type" value="Transcribed_RNA"/>
</dbReference>
<reference evidence="1" key="1">
    <citation type="submission" date="2021-05" db="EMBL/GenBank/DDBJ databases">
        <authorList>
            <person name="Alioto T."/>
            <person name="Alioto T."/>
            <person name="Gomez Garrido J."/>
        </authorList>
    </citation>
    <scope>NUCLEOTIDE SEQUENCE</scope>
</reference>
<proteinExistence type="predicted"/>
<dbReference type="EMBL" id="HBUF01078546">
    <property type="protein sequence ID" value="CAG6632082.1"/>
    <property type="molecule type" value="Transcribed_RNA"/>
</dbReference>
<accession>A0A8D8QIG4</accession>